<dbReference type="OrthoDB" id="6640390at2759"/>
<name>A0A482XGB3_LAOST</name>
<reference evidence="2 3" key="1">
    <citation type="journal article" date="2017" name="Gigascience">
        <title>Genome sequence of the small brown planthopper, Laodelphax striatellus.</title>
        <authorList>
            <person name="Zhu J."/>
            <person name="Jiang F."/>
            <person name="Wang X."/>
            <person name="Yang P."/>
            <person name="Bao Y."/>
            <person name="Zhao W."/>
            <person name="Wang W."/>
            <person name="Lu H."/>
            <person name="Wang Q."/>
            <person name="Cui N."/>
            <person name="Li J."/>
            <person name="Chen X."/>
            <person name="Luo L."/>
            <person name="Yu J."/>
            <person name="Kang L."/>
            <person name="Cui F."/>
        </authorList>
    </citation>
    <scope>NUCLEOTIDE SEQUENCE [LARGE SCALE GENOMIC DNA]</scope>
    <source>
        <strain evidence="2">Lst14</strain>
    </source>
</reference>
<comment type="caution">
    <text evidence="2">The sequence shown here is derived from an EMBL/GenBank/DDBJ whole genome shotgun (WGS) entry which is preliminary data.</text>
</comment>
<gene>
    <name evidence="2" type="ORF">LSTR_LSTR000775</name>
</gene>
<accession>A0A482XGB3</accession>
<proteinExistence type="predicted"/>
<dbReference type="InParanoid" id="A0A482XGB3"/>
<sequence length="254" mass="28089">MIAGMQAALLTVLVIVCTVHSQAESDDVPVPVVYANGKPAEELEGVIEEELAEDIPKCINGRCKLNFNVLSVPIVQSKLRGLMEIGYNGADDNSISGSTALKYIAQNGREFSFGFGIELDLEGEDKITYRLAVNAGGTIKRYEVKGNRNSKLQPICFPIPGATVVSLCLYVTRYKYHETDKSLELCLLLQLRVTIMGLVGFQVANFHNRCMFLRREHFSGISNRLKALTTFSARNLRQKLQELHHELPASSQAG</sequence>
<keyword evidence="1" id="KW-0732">Signal</keyword>
<keyword evidence="3" id="KW-1185">Reference proteome</keyword>
<protein>
    <submittedName>
        <fullName evidence="2">Uncharacterized protein</fullName>
    </submittedName>
</protein>
<evidence type="ECO:0000256" key="1">
    <source>
        <dbReference type="SAM" id="SignalP"/>
    </source>
</evidence>
<evidence type="ECO:0000313" key="2">
    <source>
        <dbReference type="EMBL" id="RZF44823.1"/>
    </source>
</evidence>
<dbReference type="EMBL" id="QKKF02010319">
    <property type="protein sequence ID" value="RZF44823.1"/>
    <property type="molecule type" value="Genomic_DNA"/>
</dbReference>
<dbReference type="AlphaFoldDB" id="A0A482XGB3"/>
<feature type="chain" id="PRO_5019839583" evidence="1">
    <location>
        <begin position="26"/>
        <end position="254"/>
    </location>
</feature>
<evidence type="ECO:0000313" key="3">
    <source>
        <dbReference type="Proteomes" id="UP000291343"/>
    </source>
</evidence>
<feature type="signal peptide" evidence="1">
    <location>
        <begin position="1"/>
        <end position="25"/>
    </location>
</feature>
<dbReference type="Proteomes" id="UP000291343">
    <property type="component" value="Unassembled WGS sequence"/>
</dbReference>
<organism evidence="2 3">
    <name type="scientific">Laodelphax striatellus</name>
    <name type="common">Small brown planthopper</name>
    <name type="synonym">Delphax striatella</name>
    <dbReference type="NCBI Taxonomy" id="195883"/>
    <lineage>
        <taxon>Eukaryota</taxon>
        <taxon>Metazoa</taxon>
        <taxon>Ecdysozoa</taxon>
        <taxon>Arthropoda</taxon>
        <taxon>Hexapoda</taxon>
        <taxon>Insecta</taxon>
        <taxon>Pterygota</taxon>
        <taxon>Neoptera</taxon>
        <taxon>Paraneoptera</taxon>
        <taxon>Hemiptera</taxon>
        <taxon>Auchenorrhyncha</taxon>
        <taxon>Fulgoroidea</taxon>
        <taxon>Delphacidae</taxon>
        <taxon>Criomorphinae</taxon>
        <taxon>Laodelphax</taxon>
    </lineage>
</organism>